<accession>A0ACC1HQS0</accession>
<dbReference type="EMBL" id="JAMZIH010002080">
    <property type="protein sequence ID" value="KAJ1677681.1"/>
    <property type="molecule type" value="Genomic_DNA"/>
</dbReference>
<organism evidence="1 2">
    <name type="scientific">Spiromyces aspiralis</name>
    <dbReference type="NCBI Taxonomy" id="68401"/>
    <lineage>
        <taxon>Eukaryota</taxon>
        <taxon>Fungi</taxon>
        <taxon>Fungi incertae sedis</taxon>
        <taxon>Zoopagomycota</taxon>
        <taxon>Kickxellomycotina</taxon>
        <taxon>Kickxellomycetes</taxon>
        <taxon>Kickxellales</taxon>
        <taxon>Kickxellaceae</taxon>
        <taxon>Spiromyces</taxon>
    </lineage>
</organism>
<evidence type="ECO:0000313" key="1">
    <source>
        <dbReference type="EMBL" id="KAJ1677681.1"/>
    </source>
</evidence>
<evidence type="ECO:0000313" key="2">
    <source>
        <dbReference type="Proteomes" id="UP001145114"/>
    </source>
</evidence>
<proteinExistence type="predicted"/>
<comment type="caution">
    <text evidence="1">The sequence shown here is derived from an EMBL/GenBank/DDBJ whole genome shotgun (WGS) entry which is preliminary data.</text>
</comment>
<reference evidence="1" key="1">
    <citation type="submission" date="2022-06" db="EMBL/GenBank/DDBJ databases">
        <title>Phylogenomic reconstructions and comparative analyses of Kickxellomycotina fungi.</title>
        <authorList>
            <person name="Reynolds N.K."/>
            <person name="Stajich J.E."/>
            <person name="Barry K."/>
            <person name="Grigoriev I.V."/>
            <person name="Crous P."/>
            <person name="Smith M.E."/>
        </authorList>
    </citation>
    <scope>NUCLEOTIDE SEQUENCE</scope>
    <source>
        <strain evidence="1">RSA 2271</strain>
    </source>
</reference>
<keyword evidence="2" id="KW-1185">Reference proteome</keyword>
<dbReference type="Proteomes" id="UP001145114">
    <property type="component" value="Unassembled WGS sequence"/>
</dbReference>
<sequence>MCLFLGLDLMRLLVQDRVADFHVALERIDLKYHSDPNVALPIRAEQYLMEGTYKRIKQEEDKLADNRFKFFFAELRTRNRQYRKEIADCIQKSYTEIPIAEAKRILLWDNRQNFEKFMVECGWHNCVVGNEILVFKSDKDDSPAYLNDDIIDQNLQYAQELERIV</sequence>
<protein>
    <submittedName>
        <fullName evidence="1">Uncharacterized protein</fullName>
    </submittedName>
</protein>
<gene>
    <name evidence="1" type="ORF">EV182_005655</name>
</gene>
<name>A0ACC1HQS0_9FUNG</name>